<name>A0A346CLJ1_9GAMM</name>
<dbReference type="InterPro" id="IPR001451">
    <property type="entry name" value="Hexapep"/>
</dbReference>
<keyword evidence="2" id="KW-0677">Repeat</keyword>
<protein>
    <submittedName>
        <fullName evidence="4">Transferase</fullName>
    </submittedName>
</protein>
<accession>A0A346CLJ1</accession>
<dbReference type="Pfam" id="PF00132">
    <property type="entry name" value="Hexapep"/>
    <property type="match status" value="2"/>
</dbReference>
<dbReference type="AlphaFoldDB" id="A0A346CLJ1"/>
<keyword evidence="3" id="KW-0012">Acyltransferase</keyword>
<evidence type="ECO:0000313" key="4">
    <source>
        <dbReference type="EMBL" id="AXL96465.1"/>
    </source>
</evidence>
<dbReference type="PANTHER" id="PTHR23416:SF78">
    <property type="entry name" value="LIPOPOLYSACCHARIDE BIOSYNTHESIS O-ACETYL TRANSFERASE WBBJ-RELATED"/>
    <property type="match status" value="1"/>
</dbReference>
<reference evidence="4" key="1">
    <citation type="submission" date="2018-06" db="EMBL/GenBank/DDBJ databases">
        <title>Development of a Molecular Serotyping Scheme and a Multiplexed Luminex-Based Array for Providencia.</title>
        <authorList>
            <person name="Du Y."/>
            <person name="Liu B."/>
        </authorList>
    </citation>
    <scope>NUCLEOTIDE SEQUENCE</scope>
</reference>
<dbReference type="EMBL" id="MH444268">
    <property type="protein sequence ID" value="AXL96465.1"/>
    <property type="molecule type" value="Genomic_DNA"/>
</dbReference>
<gene>
    <name evidence="4" type="primary">at</name>
</gene>
<proteinExistence type="predicted"/>
<dbReference type="PANTHER" id="PTHR23416">
    <property type="entry name" value="SIALIC ACID SYNTHASE-RELATED"/>
    <property type="match status" value="1"/>
</dbReference>
<dbReference type="InterPro" id="IPR018357">
    <property type="entry name" value="Hexapep_transf_CS"/>
</dbReference>
<dbReference type="GO" id="GO:0016747">
    <property type="term" value="F:acyltransferase activity, transferring groups other than amino-acyl groups"/>
    <property type="evidence" value="ECO:0007669"/>
    <property type="project" value="UniProtKB-ARBA"/>
</dbReference>
<evidence type="ECO:0000256" key="3">
    <source>
        <dbReference type="ARBA" id="ARBA00023315"/>
    </source>
</evidence>
<dbReference type="Gene3D" id="2.160.10.10">
    <property type="entry name" value="Hexapeptide repeat proteins"/>
    <property type="match status" value="1"/>
</dbReference>
<sequence length="191" mass="20814">MLEKKYTQAFKKILTNPGFAYFKLKKIISSIIKSPFNFLFFKKFGRFSYISYHASIINKPKITVGSFVEINRGCCIWPLSLDIANGVQINPNTVIYGVVSIGENTMIGPNCNIIGGNHNFANTHVPMKYQGSTEKGIKIGNDVWIGAGVTILDGVTIGSGSIIGAGSIVTKDLPPFSISVGNPIRIIKIRT</sequence>
<dbReference type="SUPFAM" id="SSF51161">
    <property type="entry name" value="Trimeric LpxA-like enzymes"/>
    <property type="match status" value="1"/>
</dbReference>
<organism evidence="4">
    <name type="scientific">Providencia alcalifaciens</name>
    <dbReference type="NCBI Taxonomy" id="126385"/>
    <lineage>
        <taxon>Bacteria</taxon>
        <taxon>Pseudomonadati</taxon>
        <taxon>Pseudomonadota</taxon>
        <taxon>Gammaproteobacteria</taxon>
        <taxon>Enterobacterales</taxon>
        <taxon>Morganellaceae</taxon>
        <taxon>Providencia</taxon>
    </lineage>
</organism>
<evidence type="ECO:0000256" key="2">
    <source>
        <dbReference type="ARBA" id="ARBA00022737"/>
    </source>
</evidence>
<evidence type="ECO:0000256" key="1">
    <source>
        <dbReference type="ARBA" id="ARBA00022679"/>
    </source>
</evidence>
<dbReference type="InterPro" id="IPR011004">
    <property type="entry name" value="Trimer_LpxA-like_sf"/>
</dbReference>
<dbReference type="InterPro" id="IPR051159">
    <property type="entry name" value="Hexapeptide_acetyltransf"/>
</dbReference>
<dbReference type="CDD" id="cd04647">
    <property type="entry name" value="LbH_MAT_like"/>
    <property type="match status" value="1"/>
</dbReference>
<keyword evidence="1 4" id="KW-0808">Transferase</keyword>
<dbReference type="PROSITE" id="PS00101">
    <property type="entry name" value="HEXAPEP_TRANSFERASES"/>
    <property type="match status" value="1"/>
</dbReference>